<keyword evidence="1" id="KW-0175">Coiled coil</keyword>
<reference evidence="2 3" key="1">
    <citation type="submission" date="2017-06" db="EMBL/GenBank/DDBJ databases">
        <title>Isolation and characterization of a thermophilic and butanogenic Thermoanaerobacterium thermosaccharolyticum M5 capable of efficient degradation of hemicellulose.</title>
        <authorList>
            <person name="Xin F."/>
            <person name="Jiang Y."/>
        </authorList>
    </citation>
    <scope>NUCLEOTIDE SEQUENCE [LARGE SCALE GENOMIC DNA]</scope>
    <source>
        <strain evidence="2 3">M5</strain>
    </source>
</reference>
<dbReference type="EMBL" id="NKHD01000033">
    <property type="protein sequence ID" value="OXT06262.1"/>
    <property type="molecule type" value="Genomic_DNA"/>
</dbReference>
<name>A0A231VDM6_THETR</name>
<sequence length="174" mass="20518">MMQSSNLEHIINNTAFEIVDKKILGKNEIDKLLGVLTNDGVYAMWVYACDKLELKFKKDKDELRDTKIFKLLEKISILDKFVTKELDYDGLVEKIDKLTKEIEELKNKIKNESISENNKQELKKTIENLESKRNQQLNDYFINLSQNLDNLLFLKNLLERVLVYARYHAKAMED</sequence>
<comment type="caution">
    <text evidence="2">The sequence shown here is derived from an EMBL/GenBank/DDBJ whole genome shotgun (WGS) entry which is preliminary data.</text>
</comment>
<dbReference type="Proteomes" id="UP000215301">
    <property type="component" value="Unassembled WGS sequence"/>
</dbReference>
<evidence type="ECO:0000313" key="3">
    <source>
        <dbReference type="Proteomes" id="UP000215301"/>
    </source>
</evidence>
<feature type="coiled-coil region" evidence="1">
    <location>
        <begin position="88"/>
        <end position="139"/>
    </location>
</feature>
<dbReference type="RefSeq" id="WP_034844379.1">
    <property type="nucleotide sequence ID" value="NZ_NKHD01000033.1"/>
</dbReference>
<dbReference type="AlphaFoldDB" id="A0A231VDM6"/>
<gene>
    <name evidence="2" type="ORF">CE561_11215</name>
</gene>
<proteinExistence type="predicted"/>
<organism evidence="2 3">
    <name type="scientific">Thermoanaerobacterium thermosaccharolyticum</name>
    <name type="common">Clostridium thermosaccharolyticum</name>
    <dbReference type="NCBI Taxonomy" id="1517"/>
    <lineage>
        <taxon>Bacteria</taxon>
        <taxon>Bacillati</taxon>
        <taxon>Bacillota</taxon>
        <taxon>Clostridia</taxon>
        <taxon>Thermoanaerobacterales</taxon>
        <taxon>Thermoanaerobacteraceae</taxon>
        <taxon>Thermoanaerobacterium</taxon>
    </lineage>
</organism>
<accession>A0A231VDM6</accession>
<protein>
    <submittedName>
        <fullName evidence="2">Uncharacterized protein</fullName>
    </submittedName>
</protein>
<evidence type="ECO:0000313" key="2">
    <source>
        <dbReference type="EMBL" id="OXT06262.1"/>
    </source>
</evidence>
<evidence type="ECO:0000256" key="1">
    <source>
        <dbReference type="SAM" id="Coils"/>
    </source>
</evidence>